<dbReference type="AlphaFoldDB" id="A0A8R1IKJ0"/>
<reference evidence="3" key="1">
    <citation type="submission" date="2010-08" db="EMBL/GenBank/DDBJ databases">
        <authorList>
            <consortium name="Caenorhabditis japonica Sequencing Consortium"/>
            <person name="Wilson R.K."/>
        </authorList>
    </citation>
    <scope>NUCLEOTIDE SEQUENCE [LARGE SCALE GENOMIC DNA]</scope>
    <source>
        <strain evidence="3">DF5081</strain>
    </source>
</reference>
<keyword evidence="1" id="KW-0812">Transmembrane</keyword>
<dbReference type="Proteomes" id="UP000005237">
    <property type="component" value="Unassembled WGS sequence"/>
</dbReference>
<evidence type="ECO:0000256" key="1">
    <source>
        <dbReference type="SAM" id="Phobius"/>
    </source>
</evidence>
<dbReference type="EnsemblMetazoa" id="CJA32246.1">
    <property type="protein sequence ID" value="CJA32246.1"/>
    <property type="gene ID" value="WBGene00208093"/>
</dbReference>
<name>A0A8R1IKJ0_CAEJA</name>
<keyword evidence="3" id="KW-1185">Reference proteome</keyword>
<feature type="transmembrane region" description="Helical" evidence="1">
    <location>
        <begin position="127"/>
        <end position="144"/>
    </location>
</feature>
<keyword evidence="1" id="KW-0472">Membrane</keyword>
<reference evidence="2" key="2">
    <citation type="submission" date="2022-06" db="UniProtKB">
        <authorList>
            <consortium name="EnsemblMetazoa"/>
        </authorList>
    </citation>
    <scope>IDENTIFICATION</scope>
    <source>
        <strain evidence="2">DF5081</strain>
    </source>
</reference>
<proteinExistence type="predicted"/>
<accession>A0A8R1IKJ0</accession>
<evidence type="ECO:0000313" key="2">
    <source>
        <dbReference type="EnsemblMetazoa" id="CJA32246.1"/>
    </source>
</evidence>
<protein>
    <submittedName>
        <fullName evidence="2">Uncharacterized protein</fullName>
    </submittedName>
</protein>
<evidence type="ECO:0000313" key="3">
    <source>
        <dbReference type="Proteomes" id="UP000005237"/>
    </source>
</evidence>
<keyword evidence="1" id="KW-1133">Transmembrane helix</keyword>
<organism evidence="2 3">
    <name type="scientific">Caenorhabditis japonica</name>
    <dbReference type="NCBI Taxonomy" id="281687"/>
    <lineage>
        <taxon>Eukaryota</taxon>
        <taxon>Metazoa</taxon>
        <taxon>Ecdysozoa</taxon>
        <taxon>Nematoda</taxon>
        <taxon>Chromadorea</taxon>
        <taxon>Rhabditida</taxon>
        <taxon>Rhabditina</taxon>
        <taxon>Rhabditomorpha</taxon>
        <taxon>Rhabditoidea</taxon>
        <taxon>Rhabditidae</taxon>
        <taxon>Peloderinae</taxon>
        <taxon>Caenorhabditis</taxon>
    </lineage>
</organism>
<feature type="transmembrane region" description="Helical" evidence="1">
    <location>
        <begin position="77"/>
        <end position="96"/>
    </location>
</feature>
<sequence length="153" mass="17552">MMIDLLDSSLFEQLTCKMLLQCTLCKTRRKKDKKSSVALFTLLRGDWGACKQIGRLLHNSSFTYVCDLSSSVSSSSFVVLPLLLLTICSALLPNFFKDEDPKRIQINDLKVRNGRRRGRRRRRKKENVYNGFLATATSNINIWIGKHTILLKL</sequence>